<evidence type="ECO:0000256" key="7">
    <source>
        <dbReference type="PROSITE-ProRule" id="PRU00169"/>
    </source>
</evidence>
<dbReference type="PROSITE" id="PS50045">
    <property type="entry name" value="SIGMA54_INTERACT_4"/>
    <property type="match status" value="1"/>
</dbReference>
<dbReference type="Gene3D" id="1.10.10.60">
    <property type="entry name" value="Homeodomain-like"/>
    <property type="match status" value="1"/>
</dbReference>
<keyword evidence="7" id="KW-0597">Phosphoprotein</keyword>
<evidence type="ECO:0000256" key="3">
    <source>
        <dbReference type="ARBA" id="ARBA00023012"/>
    </source>
</evidence>
<dbReference type="EMBL" id="JACIIZ010000005">
    <property type="protein sequence ID" value="MBB6251492.1"/>
    <property type="molecule type" value="Genomic_DNA"/>
</dbReference>
<dbReference type="GO" id="GO:0000160">
    <property type="term" value="P:phosphorelay signal transduction system"/>
    <property type="evidence" value="ECO:0007669"/>
    <property type="project" value="UniProtKB-KW"/>
</dbReference>
<evidence type="ECO:0000259" key="9">
    <source>
        <dbReference type="PROSITE" id="PS50110"/>
    </source>
</evidence>
<dbReference type="Proteomes" id="UP000539175">
    <property type="component" value="Unassembled WGS sequence"/>
</dbReference>
<organism evidence="10 11">
    <name type="scientific">Nitrospirillum iridis</name>
    <dbReference type="NCBI Taxonomy" id="765888"/>
    <lineage>
        <taxon>Bacteria</taxon>
        <taxon>Pseudomonadati</taxon>
        <taxon>Pseudomonadota</taxon>
        <taxon>Alphaproteobacteria</taxon>
        <taxon>Rhodospirillales</taxon>
        <taxon>Azospirillaceae</taxon>
        <taxon>Nitrospirillum</taxon>
    </lineage>
</organism>
<evidence type="ECO:0000256" key="4">
    <source>
        <dbReference type="ARBA" id="ARBA00023015"/>
    </source>
</evidence>
<evidence type="ECO:0000259" key="8">
    <source>
        <dbReference type="PROSITE" id="PS50045"/>
    </source>
</evidence>
<keyword evidence="11" id="KW-1185">Reference proteome</keyword>
<keyword evidence="10" id="KW-0238">DNA-binding</keyword>
<feature type="modified residue" description="4-aspartylphosphate" evidence="7">
    <location>
        <position position="56"/>
    </location>
</feature>
<dbReference type="Pfam" id="PF00072">
    <property type="entry name" value="Response_reg"/>
    <property type="match status" value="1"/>
</dbReference>
<gene>
    <name evidence="10" type="ORF">FHS74_002043</name>
</gene>
<evidence type="ECO:0000313" key="10">
    <source>
        <dbReference type="EMBL" id="MBB6251492.1"/>
    </source>
</evidence>
<evidence type="ECO:0000256" key="6">
    <source>
        <dbReference type="ARBA" id="ARBA00023163"/>
    </source>
</evidence>
<keyword evidence="5" id="KW-0010">Activator</keyword>
<proteinExistence type="predicted"/>
<dbReference type="FunFam" id="3.40.50.300:FF:000006">
    <property type="entry name" value="DNA-binding transcriptional regulator NtrC"/>
    <property type="match status" value="1"/>
</dbReference>
<dbReference type="Gene3D" id="3.40.50.2300">
    <property type="match status" value="1"/>
</dbReference>
<keyword evidence="3" id="KW-0902">Two-component regulatory system</keyword>
<dbReference type="Pfam" id="PF00158">
    <property type="entry name" value="Sigma54_activat"/>
    <property type="match status" value="1"/>
</dbReference>
<evidence type="ECO:0000256" key="1">
    <source>
        <dbReference type="ARBA" id="ARBA00022741"/>
    </source>
</evidence>
<comment type="caution">
    <text evidence="10">The sequence shown here is derived from an EMBL/GenBank/DDBJ whole genome shotgun (WGS) entry which is preliminary data.</text>
</comment>
<feature type="domain" description="Sigma-54 factor interaction" evidence="8">
    <location>
        <begin position="156"/>
        <end position="385"/>
    </location>
</feature>
<dbReference type="Pfam" id="PF25601">
    <property type="entry name" value="AAA_lid_14"/>
    <property type="match status" value="1"/>
</dbReference>
<sequence length="481" mass="52413">MTQKSGRILMVDDDQDILIAARLLLKREGILVHTESQPDRIPLLLKEEAFDAVLLDMNFAIGANTGREGFQWLRRVLEIDPTLSVILMTAYGDVGTAVEAMKQGACDFVLKPWSNERLVATLMSAMTLTASRREAAQLGARNKELAAALDQPGQILIGGSPTMARVLTLVDRAAPTDANVLILGENGTGKEVIAREIHRRSRRSSQVFVAVDLGAISENLFESELFGHKKGAFTDAKEDRVGRLVAANGGTLFLDEIGNLPLYQQSKLLSVLEQRVVIPVGGNRPIPIDVRLISATNMPVEQLESPDTFRQDLLYRINTVELRLPPLRDRAEDIPALVAHFMGLYARKYAIPPRRLSNDALARLKAYHWPGNVRALRHAVERAIILGAGDVLEAEDFSLPSAPGGAPRAAARLSPAAMAPAAGEDGLTANALTLGTLDLETVEAQVIRRALDKHQGNISHAAAELGITRTSLYRRMEKHGL</sequence>
<dbReference type="RefSeq" id="WP_184800035.1">
    <property type="nucleotide sequence ID" value="NZ_JACIIZ010000005.1"/>
</dbReference>
<dbReference type="InterPro" id="IPR002197">
    <property type="entry name" value="HTH_Fis"/>
</dbReference>
<dbReference type="InterPro" id="IPR027417">
    <property type="entry name" value="P-loop_NTPase"/>
</dbReference>
<dbReference type="Gene3D" id="1.10.8.60">
    <property type="match status" value="1"/>
</dbReference>
<dbReference type="Gene3D" id="3.40.50.300">
    <property type="entry name" value="P-loop containing nucleotide triphosphate hydrolases"/>
    <property type="match status" value="1"/>
</dbReference>
<keyword evidence="4" id="KW-0805">Transcription regulation</keyword>
<dbReference type="SMART" id="SM00382">
    <property type="entry name" value="AAA"/>
    <property type="match status" value="1"/>
</dbReference>
<dbReference type="SMART" id="SM00448">
    <property type="entry name" value="REC"/>
    <property type="match status" value="1"/>
</dbReference>
<feature type="domain" description="Response regulatory" evidence="9">
    <location>
        <begin position="7"/>
        <end position="126"/>
    </location>
</feature>
<dbReference type="GO" id="GO:0043565">
    <property type="term" value="F:sequence-specific DNA binding"/>
    <property type="evidence" value="ECO:0007669"/>
    <property type="project" value="InterPro"/>
</dbReference>
<dbReference type="AlphaFoldDB" id="A0A7X0AXE2"/>
<keyword evidence="1" id="KW-0547">Nucleotide-binding</keyword>
<dbReference type="GO" id="GO:0006355">
    <property type="term" value="P:regulation of DNA-templated transcription"/>
    <property type="evidence" value="ECO:0007669"/>
    <property type="project" value="InterPro"/>
</dbReference>
<dbReference type="SUPFAM" id="SSF46689">
    <property type="entry name" value="Homeodomain-like"/>
    <property type="match status" value="1"/>
</dbReference>
<dbReference type="PRINTS" id="PR01590">
    <property type="entry name" value="HTHFIS"/>
</dbReference>
<dbReference type="InterPro" id="IPR009057">
    <property type="entry name" value="Homeodomain-like_sf"/>
</dbReference>
<dbReference type="InterPro" id="IPR002078">
    <property type="entry name" value="Sigma_54_int"/>
</dbReference>
<dbReference type="InterPro" id="IPR001789">
    <property type="entry name" value="Sig_transdc_resp-reg_receiver"/>
</dbReference>
<dbReference type="PANTHER" id="PTHR32071">
    <property type="entry name" value="TRANSCRIPTIONAL REGULATORY PROTEIN"/>
    <property type="match status" value="1"/>
</dbReference>
<accession>A0A7X0AXE2</accession>
<dbReference type="InterPro" id="IPR011006">
    <property type="entry name" value="CheY-like_superfamily"/>
</dbReference>
<dbReference type="PROSITE" id="PS00676">
    <property type="entry name" value="SIGMA54_INTERACT_2"/>
    <property type="match status" value="1"/>
</dbReference>
<evidence type="ECO:0000256" key="2">
    <source>
        <dbReference type="ARBA" id="ARBA00022840"/>
    </source>
</evidence>
<evidence type="ECO:0000256" key="5">
    <source>
        <dbReference type="ARBA" id="ARBA00023159"/>
    </source>
</evidence>
<keyword evidence="2" id="KW-0067">ATP-binding</keyword>
<dbReference type="PANTHER" id="PTHR32071:SF113">
    <property type="entry name" value="ALGINATE BIOSYNTHESIS TRANSCRIPTIONAL REGULATORY PROTEIN ALGB"/>
    <property type="match status" value="1"/>
</dbReference>
<protein>
    <submittedName>
        <fullName evidence="10">DNA-binding NtrC family response regulator</fullName>
    </submittedName>
</protein>
<dbReference type="InterPro" id="IPR058031">
    <property type="entry name" value="AAA_lid_NorR"/>
</dbReference>
<name>A0A7X0AXE2_9PROT</name>
<dbReference type="SUPFAM" id="SSF52540">
    <property type="entry name" value="P-loop containing nucleoside triphosphate hydrolases"/>
    <property type="match status" value="1"/>
</dbReference>
<dbReference type="PROSITE" id="PS50110">
    <property type="entry name" value="RESPONSE_REGULATORY"/>
    <property type="match status" value="1"/>
</dbReference>
<evidence type="ECO:0000313" key="11">
    <source>
        <dbReference type="Proteomes" id="UP000539175"/>
    </source>
</evidence>
<dbReference type="SUPFAM" id="SSF52172">
    <property type="entry name" value="CheY-like"/>
    <property type="match status" value="1"/>
</dbReference>
<dbReference type="InterPro" id="IPR003593">
    <property type="entry name" value="AAA+_ATPase"/>
</dbReference>
<dbReference type="Pfam" id="PF02954">
    <property type="entry name" value="HTH_8"/>
    <property type="match status" value="1"/>
</dbReference>
<dbReference type="InterPro" id="IPR025943">
    <property type="entry name" value="Sigma_54_int_dom_ATP-bd_2"/>
</dbReference>
<dbReference type="CDD" id="cd00009">
    <property type="entry name" value="AAA"/>
    <property type="match status" value="1"/>
</dbReference>
<reference evidence="10 11" key="1">
    <citation type="submission" date="2020-08" db="EMBL/GenBank/DDBJ databases">
        <title>Genomic Encyclopedia of Type Strains, Phase IV (KMG-IV): sequencing the most valuable type-strain genomes for metagenomic binning, comparative biology and taxonomic classification.</title>
        <authorList>
            <person name="Goeker M."/>
        </authorList>
    </citation>
    <scope>NUCLEOTIDE SEQUENCE [LARGE SCALE GENOMIC DNA]</scope>
    <source>
        <strain evidence="10 11">DSM 22198</strain>
    </source>
</reference>
<keyword evidence="6" id="KW-0804">Transcription</keyword>
<dbReference type="GO" id="GO:0005524">
    <property type="term" value="F:ATP binding"/>
    <property type="evidence" value="ECO:0007669"/>
    <property type="project" value="UniProtKB-KW"/>
</dbReference>